<accession>A0A285ZQM6</accession>
<name>A0A285ZQM6_9SPHI</name>
<protein>
    <recommendedName>
        <fullName evidence="3">Methyltransferase domain-containing protein</fullName>
    </recommendedName>
</protein>
<dbReference type="RefSeq" id="WP_097128121.1">
    <property type="nucleotide sequence ID" value="NZ_OCMT01000001.1"/>
</dbReference>
<keyword evidence="2" id="KW-1185">Reference proteome</keyword>
<dbReference type="OrthoDB" id="9786043at2"/>
<evidence type="ECO:0000313" key="2">
    <source>
        <dbReference type="Proteomes" id="UP000219281"/>
    </source>
</evidence>
<sequence>MFETNAWNRIPLEDYDLHMGHQNVAQSQLLNNLTKKYLQKYQPKSTLFLGISSGNGLEHIDTDITEMVCGVDINSSYLTTTRERFGDKIKQLLLVN</sequence>
<gene>
    <name evidence="1" type="ORF">SAMN06297358_0421</name>
</gene>
<reference evidence="2" key="1">
    <citation type="submission" date="2017-09" db="EMBL/GenBank/DDBJ databases">
        <authorList>
            <person name="Varghese N."/>
            <person name="Submissions S."/>
        </authorList>
    </citation>
    <scope>NUCLEOTIDE SEQUENCE [LARGE SCALE GENOMIC DNA]</scope>
    <source>
        <strain evidence="2">CGMCC 1.12803</strain>
    </source>
</reference>
<dbReference type="EMBL" id="OCMT01000001">
    <property type="protein sequence ID" value="SOD11961.1"/>
    <property type="molecule type" value="Genomic_DNA"/>
</dbReference>
<evidence type="ECO:0000313" key="1">
    <source>
        <dbReference type="EMBL" id="SOD11961.1"/>
    </source>
</evidence>
<organism evidence="1 2">
    <name type="scientific">Pedobacter xixiisoli</name>
    <dbReference type="NCBI Taxonomy" id="1476464"/>
    <lineage>
        <taxon>Bacteria</taxon>
        <taxon>Pseudomonadati</taxon>
        <taxon>Bacteroidota</taxon>
        <taxon>Sphingobacteriia</taxon>
        <taxon>Sphingobacteriales</taxon>
        <taxon>Sphingobacteriaceae</taxon>
        <taxon>Pedobacter</taxon>
    </lineage>
</organism>
<dbReference type="AlphaFoldDB" id="A0A285ZQM6"/>
<evidence type="ECO:0008006" key="3">
    <source>
        <dbReference type="Google" id="ProtNLM"/>
    </source>
</evidence>
<dbReference type="Proteomes" id="UP000219281">
    <property type="component" value="Unassembled WGS sequence"/>
</dbReference>
<proteinExistence type="predicted"/>